<dbReference type="PANTHER" id="PTHR10357">
    <property type="entry name" value="ALPHA-AMYLASE FAMILY MEMBER"/>
    <property type="match status" value="1"/>
</dbReference>
<comment type="caution">
    <text evidence="5">The sequence shown here is derived from an EMBL/GenBank/DDBJ whole genome shotgun (WGS) entry which is preliminary data.</text>
</comment>
<keyword evidence="6" id="KW-1185">Reference proteome</keyword>
<dbReference type="EMBL" id="JABAIL010000002">
    <property type="protein sequence ID" value="NLR90908.1"/>
    <property type="molecule type" value="Genomic_DNA"/>
</dbReference>
<dbReference type="InterPro" id="IPR017853">
    <property type="entry name" value="GH"/>
</dbReference>
<accession>A0A7X8SIV6</accession>
<evidence type="ECO:0000259" key="4">
    <source>
        <dbReference type="SMART" id="SM00642"/>
    </source>
</evidence>
<dbReference type="SUPFAM" id="SSF51445">
    <property type="entry name" value="(Trans)glycosidases"/>
    <property type="match status" value="1"/>
</dbReference>
<dbReference type="SUPFAM" id="SSF81296">
    <property type="entry name" value="E set domains"/>
    <property type="match status" value="1"/>
</dbReference>
<dbReference type="InterPro" id="IPR013783">
    <property type="entry name" value="Ig-like_fold"/>
</dbReference>
<dbReference type="AlphaFoldDB" id="A0A7X8SIV6"/>
<dbReference type="Pfam" id="PF00128">
    <property type="entry name" value="Alpha-amylase"/>
    <property type="match status" value="1"/>
</dbReference>
<feature type="signal peptide" evidence="3">
    <location>
        <begin position="1"/>
        <end position="21"/>
    </location>
</feature>
<evidence type="ECO:0000256" key="3">
    <source>
        <dbReference type="SAM" id="SignalP"/>
    </source>
</evidence>
<evidence type="ECO:0000256" key="2">
    <source>
        <dbReference type="ARBA" id="ARBA00023295"/>
    </source>
</evidence>
<dbReference type="SUPFAM" id="SSF51011">
    <property type="entry name" value="Glycosyl hydrolase domain"/>
    <property type="match status" value="1"/>
</dbReference>
<dbReference type="InterPro" id="IPR014756">
    <property type="entry name" value="Ig_E-set"/>
</dbReference>
<proteinExistence type="predicted"/>
<organism evidence="5 6">
    <name type="scientific">Flammeovirga agarivorans</name>
    <dbReference type="NCBI Taxonomy" id="2726742"/>
    <lineage>
        <taxon>Bacteria</taxon>
        <taxon>Pseudomonadati</taxon>
        <taxon>Bacteroidota</taxon>
        <taxon>Cytophagia</taxon>
        <taxon>Cytophagales</taxon>
        <taxon>Flammeovirgaceae</taxon>
        <taxon>Flammeovirga</taxon>
    </lineage>
</organism>
<name>A0A7X8SIV6_9BACT</name>
<dbReference type="Gene3D" id="2.60.40.1180">
    <property type="entry name" value="Golgi alpha-mannosidase II"/>
    <property type="match status" value="1"/>
</dbReference>
<evidence type="ECO:0000313" key="6">
    <source>
        <dbReference type="Proteomes" id="UP000585050"/>
    </source>
</evidence>
<dbReference type="Pfam" id="PF09087">
    <property type="entry name" value="Cyc-maltodext_N"/>
    <property type="match status" value="1"/>
</dbReference>
<dbReference type="GO" id="GO:0016798">
    <property type="term" value="F:hydrolase activity, acting on glycosyl bonds"/>
    <property type="evidence" value="ECO:0007669"/>
    <property type="project" value="UniProtKB-KW"/>
</dbReference>
<dbReference type="InterPro" id="IPR019492">
    <property type="entry name" value="Cyclo-malto-dextrinase_C"/>
</dbReference>
<dbReference type="Gene3D" id="2.60.40.10">
    <property type="entry name" value="Immunoglobulins"/>
    <property type="match status" value="1"/>
</dbReference>
<keyword evidence="1 5" id="KW-0378">Hydrolase</keyword>
<dbReference type="Gene3D" id="3.20.20.80">
    <property type="entry name" value="Glycosidases"/>
    <property type="match status" value="1"/>
</dbReference>
<reference evidence="5 6" key="1">
    <citation type="submission" date="2020-04" db="EMBL/GenBank/DDBJ databases">
        <title>Flammeovirga sp. SR4, a novel species isolated from seawater.</title>
        <authorList>
            <person name="Wang X."/>
        </authorList>
    </citation>
    <scope>NUCLEOTIDE SEQUENCE [LARGE SCALE GENOMIC DNA]</scope>
    <source>
        <strain evidence="5 6">SR4</strain>
    </source>
</reference>
<dbReference type="Proteomes" id="UP000585050">
    <property type="component" value="Unassembled WGS sequence"/>
</dbReference>
<dbReference type="PANTHER" id="PTHR10357:SF210">
    <property type="entry name" value="MALTODEXTRIN GLUCOSIDASE"/>
    <property type="match status" value="1"/>
</dbReference>
<dbReference type="InterPro" id="IPR013780">
    <property type="entry name" value="Glyco_hydro_b"/>
</dbReference>
<sequence>MRNIKSVLITLLFAISSAVMAKSSTVIDRVEPAFWWAGMVHPELQLLVHGDDISNLNATINYDGVTLDQTIKVENPNYLFLNLTLAKDVKAGSFPIEFKNTKGKVVFTYTYELKERRKDSAAREGFNKSDIMYLITPDRWVNGDESNDKVPSMREDVNRSLEGGRHGGDIQGLVNSLDYIDEMGFTAIWVNPLLENDMDSYSYHGYSTTDYYKIDAHYGSNEDYVNFVAEANKKGIKIIMDMIENHCGLNHWWTNDLPTKDWYHYSDMKEKPVTSHQRVTVADPYATEADKARHSDGWFVQSMPDLNQKNPLLANYLIQNSIWWVEYANLGGIRQDTYPYPDPDFMTEWTRRIMQEYPNFNIVGEEWTSNPALVSRWQKGKENQNGYVSYCPSMMDFPIQEALINSLNKEAAQYTQTFNEVYEKLAMDFLYSDPANLVTFPDNHDTPRYWNQINEDFDLYKMGLVYIYTTRGIPQIFYGTEILMGVDDETQHHNHGLIREDFPGGWKGDKVNAFTGEGLTAQQKEAQEFMKKLTNFRKNNPVLHTGELKHFSPYKEVYVMFRYNDSTKIMSIFNKNKQETKVDLGHYQEVLKGATKATDALTGKTYDLSNGTITVPAVSGTMLIVE</sequence>
<dbReference type="RefSeq" id="WP_168881618.1">
    <property type="nucleotide sequence ID" value="NZ_JABAIL010000002.1"/>
</dbReference>
<keyword evidence="3" id="KW-0732">Signal</keyword>
<evidence type="ECO:0000313" key="5">
    <source>
        <dbReference type="EMBL" id="NLR90908.1"/>
    </source>
</evidence>
<dbReference type="GO" id="GO:0005975">
    <property type="term" value="P:carbohydrate metabolic process"/>
    <property type="evidence" value="ECO:0007669"/>
    <property type="project" value="InterPro"/>
</dbReference>
<gene>
    <name evidence="5" type="ORF">HGP29_06805</name>
</gene>
<dbReference type="InterPro" id="IPR015171">
    <property type="entry name" value="Cyc-maltodext_N"/>
</dbReference>
<keyword evidence="2" id="KW-0326">Glycosidase</keyword>
<feature type="chain" id="PRO_5030535672" evidence="3">
    <location>
        <begin position="22"/>
        <end position="626"/>
    </location>
</feature>
<feature type="domain" description="Glycosyl hydrolase family 13 catalytic" evidence="4">
    <location>
        <begin position="134"/>
        <end position="537"/>
    </location>
</feature>
<dbReference type="InterPro" id="IPR006047">
    <property type="entry name" value="GH13_cat_dom"/>
</dbReference>
<dbReference type="SMART" id="SM00642">
    <property type="entry name" value="Aamy"/>
    <property type="match status" value="1"/>
</dbReference>
<dbReference type="CDD" id="cd11340">
    <property type="entry name" value="AmyAc_bac_CMD_like_3"/>
    <property type="match status" value="1"/>
</dbReference>
<dbReference type="Pfam" id="PF10438">
    <property type="entry name" value="Cyc-maltodext_C"/>
    <property type="match status" value="1"/>
</dbReference>
<evidence type="ECO:0000256" key="1">
    <source>
        <dbReference type="ARBA" id="ARBA00022801"/>
    </source>
</evidence>
<protein>
    <submittedName>
        <fullName evidence="5">Glycoside hydrolase family 13 protein</fullName>
    </submittedName>
</protein>